<evidence type="ECO:0000313" key="2">
    <source>
        <dbReference type="EMBL" id="ROT61965.1"/>
    </source>
</evidence>
<proteinExistence type="predicted"/>
<protein>
    <submittedName>
        <fullName evidence="2">Uncharacterized protein</fullName>
    </submittedName>
</protein>
<feature type="compositionally biased region" description="Basic residues" evidence="1">
    <location>
        <begin position="90"/>
        <end position="107"/>
    </location>
</feature>
<evidence type="ECO:0000313" key="3">
    <source>
        <dbReference type="Proteomes" id="UP000283509"/>
    </source>
</evidence>
<sequence>MRNLIRTGLPSPRRALHNATVFTMALRLPRPCRRERSQSMTLEGQTQPKHRRIPRAVSPGGEICASVRRESPKRKRGPHSGAPRTAGQRPARRSASHSSQPRRKKPSRGSEESLWKASLVNRTDPAHALANDNEEKCPPSSRRAAPLPNPPPLQPSNAALMSTTLRRHKVDPQNRAVTSTQRIHFFIKTQGSAASQKCYWTCLSSISVARFPSLAGASASVPPALPSALAPRSLPFLSPVPKGQEPLPKGQPALPRASLRPLQLRDRRKIRPTSWYTAERRLRMNARAFATEGRRRRLRRRSGAVGEARARATPDHVGARQEGRAAGREGGRAGSEPDLACQREWGKKVCLLLPPSPSPPTKEKEAKPPPLQKRRKSIHPPNPPPQKEVNPPPPPPQTTNPSLLPRGLITLIAPLIN</sequence>
<organism evidence="2 3">
    <name type="scientific">Penaeus vannamei</name>
    <name type="common">Whiteleg shrimp</name>
    <name type="synonym">Litopenaeus vannamei</name>
    <dbReference type="NCBI Taxonomy" id="6689"/>
    <lineage>
        <taxon>Eukaryota</taxon>
        <taxon>Metazoa</taxon>
        <taxon>Ecdysozoa</taxon>
        <taxon>Arthropoda</taxon>
        <taxon>Crustacea</taxon>
        <taxon>Multicrustacea</taxon>
        <taxon>Malacostraca</taxon>
        <taxon>Eumalacostraca</taxon>
        <taxon>Eucarida</taxon>
        <taxon>Decapoda</taxon>
        <taxon>Dendrobranchiata</taxon>
        <taxon>Penaeoidea</taxon>
        <taxon>Penaeidae</taxon>
        <taxon>Penaeus</taxon>
    </lineage>
</organism>
<feature type="region of interest" description="Disordered" evidence="1">
    <location>
        <begin position="29"/>
        <end position="155"/>
    </location>
</feature>
<evidence type="ECO:0000256" key="1">
    <source>
        <dbReference type="SAM" id="MobiDB-lite"/>
    </source>
</evidence>
<feature type="region of interest" description="Disordered" evidence="1">
    <location>
        <begin position="351"/>
        <end position="406"/>
    </location>
</feature>
<comment type="caution">
    <text evidence="2">The sequence shown here is derived from an EMBL/GenBank/DDBJ whole genome shotgun (WGS) entry which is preliminary data.</text>
</comment>
<reference evidence="2 3" key="1">
    <citation type="submission" date="2018-04" db="EMBL/GenBank/DDBJ databases">
        <authorList>
            <person name="Zhang X."/>
            <person name="Yuan J."/>
            <person name="Li F."/>
            <person name="Xiang J."/>
        </authorList>
    </citation>
    <scope>NUCLEOTIDE SEQUENCE [LARGE SCALE GENOMIC DNA]</scope>
    <source>
        <tissue evidence="2">Muscle</tissue>
    </source>
</reference>
<dbReference type="EMBL" id="QCYY01003902">
    <property type="protein sequence ID" value="ROT61965.1"/>
    <property type="molecule type" value="Genomic_DNA"/>
</dbReference>
<dbReference type="Proteomes" id="UP000283509">
    <property type="component" value="Unassembled WGS sequence"/>
</dbReference>
<feature type="compositionally biased region" description="Polar residues" evidence="1">
    <location>
        <begin position="38"/>
        <end position="47"/>
    </location>
</feature>
<feature type="compositionally biased region" description="Basic and acidic residues" evidence="1">
    <location>
        <begin position="308"/>
        <end position="331"/>
    </location>
</feature>
<reference evidence="2 3" key="2">
    <citation type="submission" date="2019-01" db="EMBL/GenBank/DDBJ databases">
        <title>The decoding of complex shrimp genome reveals the adaptation for benthos swimmer, frequently molting mechanism and breeding impact on genome.</title>
        <authorList>
            <person name="Sun Y."/>
            <person name="Gao Y."/>
            <person name="Yu Y."/>
        </authorList>
    </citation>
    <scope>NUCLEOTIDE SEQUENCE [LARGE SCALE GENOMIC DNA]</scope>
    <source>
        <tissue evidence="2">Muscle</tissue>
    </source>
</reference>
<feature type="region of interest" description="Disordered" evidence="1">
    <location>
        <begin position="291"/>
        <end position="338"/>
    </location>
</feature>
<accession>A0A423SCS3</accession>
<gene>
    <name evidence="2" type="ORF">C7M84_020214</name>
</gene>
<name>A0A423SCS3_PENVA</name>
<dbReference type="AlphaFoldDB" id="A0A423SCS3"/>
<feature type="compositionally biased region" description="Pro residues" evidence="1">
    <location>
        <begin position="380"/>
        <end position="398"/>
    </location>
</feature>
<keyword evidence="3" id="KW-1185">Reference proteome</keyword>